<dbReference type="EMBL" id="KK198763">
    <property type="protein sequence ID" value="KCW49811.1"/>
    <property type="molecule type" value="Genomic_DNA"/>
</dbReference>
<dbReference type="AlphaFoldDB" id="A0A059A806"/>
<evidence type="ECO:0000313" key="1">
    <source>
        <dbReference type="EMBL" id="KCW49811.1"/>
    </source>
</evidence>
<gene>
    <name evidence="1" type="ORF">EUGRSUZ_K03292</name>
</gene>
<proteinExistence type="predicted"/>
<dbReference type="InParanoid" id="A0A059A806"/>
<accession>A0A059A806</accession>
<reference evidence="1" key="1">
    <citation type="submission" date="2013-07" db="EMBL/GenBank/DDBJ databases">
        <title>The genome of Eucalyptus grandis.</title>
        <authorList>
            <person name="Schmutz J."/>
            <person name="Hayes R."/>
            <person name="Myburg A."/>
            <person name="Tuskan G."/>
            <person name="Grattapaglia D."/>
            <person name="Rokhsar D.S."/>
        </authorList>
    </citation>
    <scope>NUCLEOTIDE SEQUENCE</scope>
    <source>
        <tissue evidence="1">Leaf extractions</tissue>
    </source>
</reference>
<dbReference type="Gramene" id="KCW49811">
    <property type="protein sequence ID" value="KCW49811"/>
    <property type="gene ID" value="EUGRSUZ_K03292"/>
</dbReference>
<sequence>MTQVKYPVITREHNLVFRAKSLSHLGSAYVNLSQAKITIPSNFSSLILGTNRDIHLTQHLLCYHFSNTQVFHQSQIDKTMKNEIAKHFFCTNLLTYLLDLKD</sequence>
<organism evidence="1">
    <name type="scientific">Eucalyptus grandis</name>
    <name type="common">Flooded gum</name>
    <dbReference type="NCBI Taxonomy" id="71139"/>
    <lineage>
        <taxon>Eukaryota</taxon>
        <taxon>Viridiplantae</taxon>
        <taxon>Streptophyta</taxon>
        <taxon>Embryophyta</taxon>
        <taxon>Tracheophyta</taxon>
        <taxon>Spermatophyta</taxon>
        <taxon>Magnoliopsida</taxon>
        <taxon>eudicotyledons</taxon>
        <taxon>Gunneridae</taxon>
        <taxon>Pentapetalae</taxon>
        <taxon>rosids</taxon>
        <taxon>malvids</taxon>
        <taxon>Myrtales</taxon>
        <taxon>Myrtaceae</taxon>
        <taxon>Myrtoideae</taxon>
        <taxon>Eucalypteae</taxon>
        <taxon>Eucalyptus</taxon>
    </lineage>
</organism>
<protein>
    <submittedName>
        <fullName evidence="1">Uncharacterized protein</fullName>
    </submittedName>
</protein>
<name>A0A059A806_EUCGR</name>